<evidence type="ECO:0000313" key="2">
    <source>
        <dbReference type="EMBL" id="KAH9361225.1"/>
    </source>
</evidence>
<comment type="caution">
    <text evidence="2">The sequence shown here is derived from an EMBL/GenBank/DDBJ whole genome shotgun (WGS) entry which is preliminary data.</text>
</comment>
<dbReference type="VEuPathDB" id="VectorBase:HLOH_041992"/>
<evidence type="ECO:0000313" key="3">
    <source>
        <dbReference type="Proteomes" id="UP000821853"/>
    </source>
</evidence>
<keyword evidence="3" id="KW-1185">Reference proteome</keyword>
<gene>
    <name evidence="2" type="ORF">HPB48_009697</name>
</gene>
<dbReference type="Proteomes" id="UP000821853">
    <property type="component" value="Chromosome 1"/>
</dbReference>
<organism evidence="2 3">
    <name type="scientific">Haemaphysalis longicornis</name>
    <name type="common">Bush tick</name>
    <dbReference type="NCBI Taxonomy" id="44386"/>
    <lineage>
        <taxon>Eukaryota</taxon>
        <taxon>Metazoa</taxon>
        <taxon>Ecdysozoa</taxon>
        <taxon>Arthropoda</taxon>
        <taxon>Chelicerata</taxon>
        <taxon>Arachnida</taxon>
        <taxon>Acari</taxon>
        <taxon>Parasitiformes</taxon>
        <taxon>Ixodida</taxon>
        <taxon>Ixodoidea</taxon>
        <taxon>Ixodidae</taxon>
        <taxon>Haemaphysalinae</taxon>
        <taxon>Haemaphysalis</taxon>
    </lineage>
</organism>
<dbReference type="OMA" id="LMAGVWD"/>
<sequence length="112" mass="12508">MVTLQTALMAGVWDRVLQRFNATSRELQSPTLSLNATASLMKSLCDYVSGLKEKFVKTEKLAKEAPDNASYKASTQRKREQSTRYDSTEGRSTPEPQDPSAKFRSETLLNSS</sequence>
<feature type="compositionally biased region" description="Basic and acidic residues" evidence="1">
    <location>
        <begin position="77"/>
        <end position="89"/>
    </location>
</feature>
<evidence type="ECO:0000256" key="1">
    <source>
        <dbReference type="SAM" id="MobiDB-lite"/>
    </source>
</evidence>
<accession>A0A9J6FFS9</accession>
<name>A0A9J6FFS9_HAELO</name>
<protein>
    <submittedName>
        <fullName evidence="2">Uncharacterized protein</fullName>
    </submittedName>
</protein>
<dbReference type="AlphaFoldDB" id="A0A9J6FFS9"/>
<dbReference type="OrthoDB" id="10063284at2759"/>
<proteinExistence type="predicted"/>
<reference evidence="2 3" key="1">
    <citation type="journal article" date="2020" name="Cell">
        <title>Large-Scale Comparative Analyses of Tick Genomes Elucidate Their Genetic Diversity and Vector Capacities.</title>
        <authorList>
            <consortium name="Tick Genome and Microbiome Consortium (TIGMIC)"/>
            <person name="Jia N."/>
            <person name="Wang J."/>
            <person name="Shi W."/>
            <person name="Du L."/>
            <person name="Sun Y."/>
            <person name="Zhan W."/>
            <person name="Jiang J.F."/>
            <person name="Wang Q."/>
            <person name="Zhang B."/>
            <person name="Ji P."/>
            <person name="Bell-Sakyi L."/>
            <person name="Cui X.M."/>
            <person name="Yuan T.T."/>
            <person name="Jiang B.G."/>
            <person name="Yang W.F."/>
            <person name="Lam T.T."/>
            <person name="Chang Q.C."/>
            <person name="Ding S.J."/>
            <person name="Wang X.J."/>
            <person name="Zhu J.G."/>
            <person name="Ruan X.D."/>
            <person name="Zhao L."/>
            <person name="Wei J.T."/>
            <person name="Ye R.Z."/>
            <person name="Que T.C."/>
            <person name="Du C.H."/>
            <person name="Zhou Y.H."/>
            <person name="Cheng J.X."/>
            <person name="Dai P.F."/>
            <person name="Guo W.B."/>
            <person name="Han X.H."/>
            <person name="Huang E.J."/>
            <person name="Li L.F."/>
            <person name="Wei W."/>
            <person name="Gao Y.C."/>
            <person name="Liu J.Z."/>
            <person name="Shao H.Z."/>
            <person name="Wang X."/>
            <person name="Wang C.C."/>
            <person name="Yang T.C."/>
            <person name="Huo Q.B."/>
            <person name="Li W."/>
            <person name="Chen H.Y."/>
            <person name="Chen S.E."/>
            <person name="Zhou L.G."/>
            <person name="Ni X.B."/>
            <person name="Tian J.H."/>
            <person name="Sheng Y."/>
            <person name="Liu T."/>
            <person name="Pan Y.S."/>
            <person name="Xia L.Y."/>
            <person name="Li J."/>
            <person name="Zhao F."/>
            <person name="Cao W.C."/>
        </authorList>
    </citation>
    <scope>NUCLEOTIDE SEQUENCE [LARGE SCALE GENOMIC DNA]</scope>
    <source>
        <strain evidence="2">HaeL-2018</strain>
    </source>
</reference>
<feature type="region of interest" description="Disordered" evidence="1">
    <location>
        <begin position="62"/>
        <end position="112"/>
    </location>
</feature>
<dbReference type="EMBL" id="JABSTR010000001">
    <property type="protein sequence ID" value="KAH9361225.1"/>
    <property type="molecule type" value="Genomic_DNA"/>
</dbReference>